<dbReference type="EMBL" id="PYAU01000001">
    <property type="protein sequence ID" value="PSL37231.1"/>
    <property type="molecule type" value="Genomic_DNA"/>
</dbReference>
<dbReference type="InterPro" id="IPR017867">
    <property type="entry name" value="Tyr_phospatase_low_mol_wt"/>
</dbReference>
<evidence type="ECO:0000256" key="1">
    <source>
        <dbReference type="ARBA" id="ARBA00011063"/>
    </source>
</evidence>
<dbReference type="AlphaFoldDB" id="A0A2P8GTE0"/>
<reference evidence="7 8" key="1">
    <citation type="submission" date="2018-03" db="EMBL/GenBank/DDBJ databases">
        <title>Genomic Encyclopedia of Archaeal and Bacterial Type Strains, Phase II (KMG-II): from individual species to whole genera.</title>
        <authorList>
            <person name="Goeker M."/>
        </authorList>
    </citation>
    <scope>NUCLEOTIDE SEQUENCE [LARGE SCALE GENOMIC DNA]</scope>
    <source>
        <strain evidence="7 8">DSM 21548</strain>
    </source>
</reference>
<dbReference type="SMART" id="SM00226">
    <property type="entry name" value="LMWPc"/>
    <property type="match status" value="1"/>
</dbReference>
<evidence type="ECO:0000259" key="6">
    <source>
        <dbReference type="SMART" id="SM00226"/>
    </source>
</evidence>
<organism evidence="7 8">
    <name type="scientific">Labedella gwakjiensis</name>
    <dbReference type="NCBI Taxonomy" id="390269"/>
    <lineage>
        <taxon>Bacteria</taxon>
        <taxon>Bacillati</taxon>
        <taxon>Actinomycetota</taxon>
        <taxon>Actinomycetes</taxon>
        <taxon>Micrococcales</taxon>
        <taxon>Microbacteriaceae</taxon>
        <taxon>Labedella</taxon>
    </lineage>
</organism>
<dbReference type="PRINTS" id="PR00719">
    <property type="entry name" value="LMWPTPASE"/>
</dbReference>
<keyword evidence="4" id="KW-0904">Protein phosphatase</keyword>
<dbReference type="SUPFAM" id="SSF52788">
    <property type="entry name" value="Phosphotyrosine protein phosphatases I"/>
    <property type="match status" value="1"/>
</dbReference>
<keyword evidence="3" id="KW-0378">Hydrolase</keyword>
<dbReference type="InterPro" id="IPR023485">
    <property type="entry name" value="Ptyr_pPase"/>
</dbReference>
<dbReference type="PANTHER" id="PTHR11717">
    <property type="entry name" value="LOW MOLECULAR WEIGHT PROTEIN TYROSINE PHOSPHATASE"/>
    <property type="match status" value="1"/>
</dbReference>
<evidence type="ECO:0000256" key="4">
    <source>
        <dbReference type="ARBA" id="ARBA00022912"/>
    </source>
</evidence>
<feature type="domain" description="Phosphotyrosine protein phosphatase I" evidence="6">
    <location>
        <begin position="20"/>
        <end position="171"/>
    </location>
</feature>
<dbReference type="InterPro" id="IPR036196">
    <property type="entry name" value="Ptyr_pPase_sf"/>
</dbReference>
<comment type="similarity">
    <text evidence="1">Belongs to the low molecular weight phosphotyrosine protein phosphatase family.</text>
</comment>
<evidence type="ECO:0000313" key="7">
    <source>
        <dbReference type="EMBL" id="PSL37231.1"/>
    </source>
</evidence>
<feature type="active site" description="Nucleophile" evidence="5">
    <location>
        <position position="26"/>
    </location>
</feature>
<evidence type="ECO:0000256" key="5">
    <source>
        <dbReference type="PIRSR" id="PIRSR617867-1"/>
    </source>
</evidence>
<dbReference type="PANTHER" id="PTHR11717:SF7">
    <property type="entry name" value="LOW MOLECULAR WEIGHT PHOSPHOTYROSINE PROTEIN PHOSPHATASE"/>
    <property type="match status" value="1"/>
</dbReference>
<dbReference type="Pfam" id="PF01451">
    <property type="entry name" value="LMWPc"/>
    <property type="match status" value="1"/>
</dbReference>
<gene>
    <name evidence="7" type="ORF">CLV49_0838</name>
</gene>
<dbReference type="CDD" id="cd16343">
    <property type="entry name" value="LMWPTP"/>
    <property type="match status" value="1"/>
</dbReference>
<evidence type="ECO:0000256" key="2">
    <source>
        <dbReference type="ARBA" id="ARBA00013064"/>
    </source>
</evidence>
<dbReference type="Proteomes" id="UP000241203">
    <property type="component" value="Unassembled WGS sequence"/>
</dbReference>
<proteinExistence type="inferred from homology"/>
<comment type="caution">
    <text evidence="7">The sequence shown here is derived from an EMBL/GenBank/DDBJ whole genome shotgun (WGS) entry which is preliminary data.</text>
</comment>
<evidence type="ECO:0000256" key="3">
    <source>
        <dbReference type="ARBA" id="ARBA00022801"/>
    </source>
</evidence>
<protein>
    <recommendedName>
        <fullName evidence="2">protein-tyrosine-phosphatase</fullName>
        <ecNumber evidence="2">3.1.3.48</ecNumber>
    </recommendedName>
</protein>
<feature type="active site" description="Proton donor" evidence="5">
    <location>
        <position position="145"/>
    </location>
</feature>
<dbReference type="Gene3D" id="3.40.50.2300">
    <property type="match status" value="1"/>
</dbReference>
<sequence length="182" mass="20167">MVHNGRMDFDAPTTESAQPFRINFVCAGNICRSPMAEVVFTHLVTRAGLSSRVGVASSGTGDWHVGERADERTIAALARRGYDGRSHRARQFDPEWFDGLDLVVALDRSHERILRSWATSEEDRAKIGLLLGFDPGQAALADVPDPYYSDDRTFDEVLGMIERACTALFRQLEPAVRQGATL</sequence>
<dbReference type="EC" id="3.1.3.48" evidence="2"/>
<name>A0A2P8GTE0_9MICO</name>
<dbReference type="InterPro" id="IPR050438">
    <property type="entry name" value="LMW_PTPase"/>
</dbReference>
<evidence type="ECO:0000313" key="8">
    <source>
        <dbReference type="Proteomes" id="UP000241203"/>
    </source>
</evidence>
<feature type="active site" evidence="5">
    <location>
        <position position="32"/>
    </location>
</feature>
<dbReference type="GO" id="GO:0004725">
    <property type="term" value="F:protein tyrosine phosphatase activity"/>
    <property type="evidence" value="ECO:0007669"/>
    <property type="project" value="UniProtKB-EC"/>
</dbReference>
<accession>A0A2P8GTE0</accession>